<dbReference type="Proteomes" id="UP000244005">
    <property type="component" value="Unassembled WGS sequence"/>
</dbReference>
<sequence length="113" mass="13055">MENRQIFLYYPLLVTRDGGDCKAFRILAPAYLRKPPLLFRRLRPRKTTHHAVSRQFDILLRKSGISRLVTTLSHLPSILHIQSRLSPQTCSKGARVLPSSRWYSASSGRIQFH</sequence>
<evidence type="ECO:0000313" key="2">
    <source>
        <dbReference type="Proteomes" id="UP000244005"/>
    </source>
</evidence>
<organism evidence="1 2">
    <name type="scientific">Marchantia polymorpha</name>
    <name type="common">Common liverwort</name>
    <name type="synonym">Marchantia aquatica</name>
    <dbReference type="NCBI Taxonomy" id="3197"/>
    <lineage>
        <taxon>Eukaryota</taxon>
        <taxon>Viridiplantae</taxon>
        <taxon>Streptophyta</taxon>
        <taxon>Embryophyta</taxon>
        <taxon>Marchantiophyta</taxon>
        <taxon>Marchantiopsida</taxon>
        <taxon>Marchantiidae</taxon>
        <taxon>Marchantiales</taxon>
        <taxon>Marchantiaceae</taxon>
        <taxon>Marchantia</taxon>
    </lineage>
</organism>
<reference evidence="2" key="1">
    <citation type="journal article" date="2017" name="Cell">
        <title>Insights into land plant evolution garnered from the Marchantia polymorpha genome.</title>
        <authorList>
            <person name="Bowman J.L."/>
            <person name="Kohchi T."/>
            <person name="Yamato K.T."/>
            <person name="Jenkins J."/>
            <person name="Shu S."/>
            <person name="Ishizaki K."/>
            <person name="Yamaoka S."/>
            <person name="Nishihama R."/>
            <person name="Nakamura Y."/>
            <person name="Berger F."/>
            <person name="Adam C."/>
            <person name="Aki S.S."/>
            <person name="Althoff F."/>
            <person name="Araki T."/>
            <person name="Arteaga-Vazquez M.A."/>
            <person name="Balasubrmanian S."/>
            <person name="Barry K."/>
            <person name="Bauer D."/>
            <person name="Boehm C.R."/>
            <person name="Briginshaw L."/>
            <person name="Caballero-Perez J."/>
            <person name="Catarino B."/>
            <person name="Chen F."/>
            <person name="Chiyoda S."/>
            <person name="Chovatia M."/>
            <person name="Davies K.M."/>
            <person name="Delmans M."/>
            <person name="Demura T."/>
            <person name="Dierschke T."/>
            <person name="Dolan L."/>
            <person name="Dorantes-Acosta A.E."/>
            <person name="Eklund D.M."/>
            <person name="Florent S.N."/>
            <person name="Flores-Sandoval E."/>
            <person name="Fujiyama A."/>
            <person name="Fukuzawa H."/>
            <person name="Galik B."/>
            <person name="Grimanelli D."/>
            <person name="Grimwood J."/>
            <person name="Grossniklaus U."/>
            <person name="Hamada T."/>
            <person name="Haseloff J."/>
            <person name="Hetherington A.J."/>
            <person name="Higo A."/>
            <person name="Hirakawa Y."/>
            <person name="Hundley H.N."/>
            <person name="Ikeda Y."/>
            <person name="Inoue K."/>
            <person name="Inoue S.I."/>
            <person name="Ishida S."/>
            <person name="Jia Q."/>
            <person name="Kakita M."/>
            <person name="Kanazawa T."/>
            <person name="Kawai Y."/>
            <person name="Kawashima T."/>
            <person name="Kennedy M."/>
            <person name="Kinose K."/>
            <person name="Kinoshita T."/>
            <person name="Kohara Y."/>
            <person name="Koide E."/>
            <person name="Komatsu K."/>
            <person name="Kopischke S."/>
            <person name="Kubo M."/>
            <person name="Kyozuka J."/>
            <person name="Lagercrantz U."/>
            <person name="Lin S.S."/>
            <person name="Lindquist E."/>
            <person name="Lipzen A.M."/>
            <person name="Lu C.W."/>
            <person name="De Luna E."/>
            <person name="Martienssen R.A."/>
            <person name="Minamino N."/>
            <person name="Mizutani M."/>
            <person name="Mizutani M."/>
            <person name="Mochizuki N."/>
            <person name="Monte I."/>
            <person name="Mosher R."/>
            <person name="Nagasaki H."/>
            <person name="Nakagami H."/>
            <person name="Naramoto S."/>
            <person name="Nishitani K."/>
            <person name="Ohtani M."/>
            <person name="Okamoto T."/>
            <person name="Okumura M."/>
            <person name="Phillips J."/>
            <person name="Pollak B."/>
            <person name="Reinders A."/>
            <person name="Rovekamp M."/>
            <person name="Sano R."/>
            <person name="Sawa S."/>
            <person name="Schmid M.W."/>
            <person name="Shirakawa M."/>
            <person name="Solano R."/>
            <person name="Spunde A."/>
            <person name="Suetsugu N."/>
            <person name="Sugano S."/>
            <person name="Sugiyama A."/>
            <person name="Sun R."/>
            <person name="Suzuki Y."/>
            <person name="Takenaka M."/>
            <person name="Takezawa D."/>
            <person name="Tomogane H."/>
            <person name="Tsuzuki M."/>
            <person name="Ueda T."/>
            <person name="Umeda M."/>
            <person name="Ward J.M."/>
            <person name="Watanabe Y."/>
            <person name="Yazaki K."/>
            <person name="Yokoyama R."/>
            <person name="Yoshitake Y."/>
            <person name="Yotsui I."/>
            <person name="Zachgo S."/>
            <person name="Schmutz J."/>
        </authorList>
    </citation>
    <scope>NUCLEOTIDE SEQUENCE [LARGE SCALE GENOMIC DNA]</scope>
    <source>
        <strain evidence="2">Tak-1</strain>
    </source>
</reference>
<gene>
    <name evidence="1" type="ORF">MARPO_0131s0024</name>
</gene>
<proteinExistence type="predicted"/>
<dbReference type="AlphaFoldDB" id="A0A2R6W858"/>
<dbReference type="Gramene" id="Mp8g18790.1">
    <property type="protein sequence ID" value="Mp8g18790.1.cds1"/>
    <property type="gene ID" value="Mp8g18790"/>
</dbReference>
<name>A0A2R6W858_MARPO</name>
<accession>A0A2R6W858</accession>
<protein>
    <submittedName>
        <fullName evidence="1">Uncharacterized protein</fullName>
    </submittedName>
</protein>
<evidence type="ECO:0000313" key="1">
    <source>
        <dbReference type="EMBL" id="PTQ30027.1"/>
    </source>
</evidence>
<dbReference type="EMBL" id="KZ772803">
    <property type="protein sequence ID" value="PTQ30027.1"/>
    <property type="molecule type" value="Genomic_DNA"/>
</dbReference>
<dbReference type="OrthoDB" id="1684131at2759"/>
<keyword evidence="2" id="KW-1185">Reference proteome</keyword>